<organism evidence="3 4">
    <name type="scientific">Nocardioides salarius</name>
    <dbReference type="NCBI Taxonomy" id="374513"/>
    <lineage>
        <taxon>Bacteria</taxon>
        <taxon>Bacillati</taxon>
        <taxon>Actinomycetota</taxon>
        <taxon>Actinomycetes</taxon>
        <taxon>Propionibacteriales</taxon>
        <taxon>Nocardioidaceae</taxon>
        <taxon>Nocardioides</taxon>
    </lineage>
</organism>
<feature type="domain" description="Transposase IS110-like N-terminal" evidence="1">
    <location>
        <begin position="9"/>
        <end position="164"/>
    </location>
</feature>
<dbReference type="EMBL" id="JAFBBZ010000001">
    <property type="protein sequence ID" value="MBM7507601.1"/>
    <property type="molecule type" value="Genomic_DNA"/>
</dbReference>
<feature type="domain" description="Transposase IS116/IS110/IS902 C-terminal" evidence="2">
    <location>
        <begin position="262"/>
        <end position="347"/>
    </location>
</feature>
<dbReference type="Pfam" id="PF02371">
    <property type="entry name" value="Transposase_20"/>
    <property type="match status" value="1"/>
</dbReference>
<dbReference type="RefSeq" id="WP_193670739.1">
    <property type="nucleotide sequence ID" value="NZ_JACDTV010000017.1"/>
</dbReference>
<comment type="caution">
    <text evidence="3">The sequence shown here is derived from an EMBL/GenBank/DDBJ whole genome shotgun (WGS) entry which is preliminary data.</text>
</comment>
<evidence type="ECO:0000259" key="1">
    <source>
        <dbReference type="Pfam" id="PF01548"/>
    </source>
</evidence>
<accession>A0ABS2M8V8</accession>
<proteinExistence type="predicted"/>
<dbReference type="NCBIfam" id="NF033542">
    <property type="entry name" value="transpos_IS110"/>
    <property type="match status" value="1"/>
</dbReference>
<dbReference type="PANTHER" id="PTHR33055">
    <property type="entry name" value="TRANSPOSASE FOR INSERTION SEQUENCE ELEMENT IS1111A"/>
    <property type="match status" value="1"/>
</dbReference>
<evidence type="ECO:0000313" key="3">
    <source>
        <dbReference type="EMBL" id="MBM7507601.1"/>
    </source>
</evidence>
<evidence type="ECO:0000313" key="4">
    <source>
        <dbReference type="Proteomes" id="UP000732378"/>
    </source>
</evidence>
<dbReference type="InterPro" id="IPR002525">
    <property type="entry name" value="Transp_IS110-like_N"/>
</dbReference>
<dbReference type="Proteomes" id="UP000732378">
    <property type="component" value="Unassembled WGS sequence"/>
</dbReference>
<keyword evidence="4" id="KW-1185">Reference proteome</keyword>
<dbReference type="InterPro" id="IPR003346">
    <property type="entry name" value="Transposase_20"/>
</dbReference>
<gene>
    <name evidence="3" type="ORF">JOE61_001415</name>
</gene>
<dbReference type="InterPro" id="IPR047650">
    <property type="entry name" value="Transpos_IS110"/>
</dbReference>
<sequence>MEEVHPRCAGIDIGKKFAKVCVRTPGVNPHSRRAKERISEVVTTWGSMTNTILALREHLIEQQVTLVLMEATSDYWKPYYYLLEDLPGCEVMLVNARHVKNVPGRKTDVNDATWLAQLGAHGLVRASFVPPPAIRELRDLTRTRSAVTRERSRKVLRMEKLLEGAGIKLSSVASDLTGVSARAMLNALCAGERNPEVLADLAHWSMRGKSGELIEALTGRFSDHHSFLVRAHFDLIDKHDQVISEITDRIEAMIEPFRDARTLISSIPGISNRVAEVIIAETGADMSRFPSPAHLASWAGVCPGNNESAGVVKSSKTTHGNAHLKGALGIAAFAASQTKNTYLAAKYRRIAARRGKKRAGVALQHDMLNAIWHMLQTGELYNDPGADFFTTLRPERTKGRALHQLEQLGYTVTLEKAC</sequence>
<evidence type="ECO:0000259" key="2">
    <source>
        <dbReference type="Pfam" id="PF02371"/>
    </source>
</evidence>
<name>A0ABS2M8V8_9ACTN</name>
<reference evidence="3 4" key="1">
    <citation type="submission" date="2021-01" db="EMBL/GenBank/DDBJ databases">
        <title>Sequencing the genomes of 1000 actinobacteria strains.</title>
        <authorList>
            <person name="Klenk H.-P."/>
        </authorList>
    </citation>
    <scope>NUCLEOTIDE SEQUENCE [LARGE SCALE GENOMIC DNA]</scope>
    <source>
        <strain evidence="3 4">DSM 18239</strain>
    </source>
</reference>
<dbReference type="Pfam" id="PF01548">
    <property type="entry name" value="DEDD_Tnp_IS110"/>
    <property type="match status" value="1"/>
</dbReference>
<dbReference type="PANTHER" id="PTHR33055:SF15">
    <property type="entry name" value="TRANSPOSASE-RELATED"/>
    <property type="match status" value="1"/>
</dbReference>
<protein>
    <submittedName>
        <fullName evidence="3">Transposase</fullName>
    </submittedName>
</protein>